<evidence type="ECO:0000259" key="3">
    <source>
        <dbReference type="SMART" id="SM00701"/>
    </source>
</evidence>
<gene>
    <name evidence="4" type="ORF">PoB_007060900</name>
</gene>
<organism evidence="4 5">
    <name type="scientific">Plakobranchus ocellatus</name>
    <dbReference type="NCBI Taxonomy" id="259542"/>
    <lineage>
        <taxon>Eukaryota</taxon>
        <taxon>Metazoa</taxon>
        <taxon>Spiralia</taxon>
        <taxon>Lophotrochozoa</taxon>
        <taxon>Mollusca</taxon>
        <taxon>Gastropoda</taxon>
        <taxon>Heterobranchia</taxon>
        <taxon>Euthyneura</taxon>
        <taxon>Panpulmonata</taxon>
        <taxon>Sacoglossa</taxon>
        <taxon>Placobranchoidea</taxon>
        <taxon>Plakobranchidae</taxon>
        <taxon>Plakobranchus</taxon>
    </lineage>
</organism>
<dbReference type="CDD" id="cd06583">
    <property type="entry name" value="PGRP"/>
    <property type="match status" value="1"/>
</dbReference>
<name>A0AAV4DIR5_9GAST</name>
<sequence length="129" mass="14193">MMNPLHTALLFICLITSGRGTPYIVAECCPKILSRREWNARATKSVTHLKNQPVQYAFIHHSAYPSECLTKASCAAAVRSFQDLHMDTNGWDDIGYSFLIGGEGTVFEGRGWDRVGAHTKGHNSVGLGK</sequence>
<evidence type="ECO:0000313" key="4">
    <source>
        <dbReference type="EMBL" id="GFO44104.1"/>
    </source>
</evidence>
<dbReference type="InterPro" id="IPR015510">
    <property type="entry name" value="PGRP"/>
</dbReference>
<feature type="signal peptide" evidence="2">
    <location>
        <begin position="1"/>
        <end position="20"/>
    </location>
</feature>
<dbReference type="AlphaFoldDB" id="A0AAV4DIR5"/>
<dbReference type="PANTHER" id="PTHR11022:SF41">
    <property type="entry name" value="PEPTIDOGLYCAN-RECOGNITION PROTEIN LC-RELATED"/>
    <property type="match status" value="1"/>
</dbReference>
<accession>A0AAV4DIR5</accession>
<keyword evidence="5" id="KW-1185">Reference proteome</keyword>
<dbReference type="Pfam" id="PF01510">
    <property type="entry name" value="Amidase_2"/>
    <property type="match status" value="1"/>
</dbReference>
<feature type="chain" id="PRO_5043472683" description="Peptidoglycan recognition protein family domain-containing protein" evidence="2">
    <location>
        <begin position="21"/>
        <end position="129"/>
    </location>
</feature>
<evidence type="ECO:0000256" key="1">
    <source>
        <dbReference type="ARBA" id="ARBA00007553"/>
    </source>
</evidence>
<dbReference type="GO" id="GO:0008270">
    <property type="term" value="F:zinc ion binding"/>
    <property type="evidence" value="ECO:0007669"/>
    <property type="project" value="InterPro"/>
</dbReference>
<keyword evidence="2" id="KW-0732">Signal</keyword>
<dbReference type="InterPro" id="IPR036505">
    <property type="entry name" value="Amidase/PGRP_sf"/>
</dbReference>
<evidence type="ECO:0000313" key="5">
    <source>
        <dbReference type="Proteomes" id="UP000735302"/>
    </source>
</evidence>
<evidence type="ECO:0000256" key="2">
    <source>
        <dbReference type="SAM" id="SignalP"/>
    </source>
</evidence>
<dbReference type="EMBL" id="BLXT01007928">
    <property type="protein sequence ID" value="GFO44104.1"/>
    <property type="molecule type" value="Genomic_DNA"/>
</dbReference>
<comment type="caution">
    <text evidence="4">The sequence shown here is derived from an EMBL/GenBank/DDBJ whole genome shotgun (WGS) entry which is preliminary data.</text>
</comment>
<proteinExistence type="inferred from homology"/>
<dbReference type="SMART" id="SM00701">
    <property type="entry name" value="PGRP"/>
    <property type="match status" value="1"/>
</dbReference>
<protein>
    <recommendedName>
        <fullName evidence="3">Peptidoglycan recognition protein family domain-containing protein</fullName>
    </recommendedName>
</protein>
<dbReference type="GO" id="GO:0009253">
    <property type="term" value="P:peptidoglycan catabolic process"/>
    <property type="evidence" value="ECO:0007669"/>
    <property type="project" value="InterPro"/>
</dbReference>
<feature type="domain" description="Peptidoglycan recognition protein family" evidence="3">
    <location>
        <begin position="30"/>
        <end position="126"/>
    </location>
</feature>
<comment type="similarity">
    <text evidence="1">Belongs to the N-acetylmuramoyl-L-alanine amidase 2 family.</text>
</comment>
<dbReference type="GO" id="GO:0008745">
    <property type="term" value="F:N-acetylmuramoyl-L-alanine amidase activity"/>
    <property type="evidence" value="ECO:0007669"/>
    <property type="project" value="InterPro"/>
</dbReference>
<dbReference type="InterPro" id="IPR002502">
    <property type="entry name" value="Amidase_domain"/>
</dbReference>
<dbReference type="PANTHER" id="PTHR11022">
    <property type="entry name" value="PEPTIDOGLYCAN RECOGNITION PROTEIN"/>
    <property type="match status" value="1"/>
</dbReference>
<reference evidence="4 5" key="1">
    <citation type="journal article" date="2021" name="Elife">
        <title>Chloroplast acquisition without the gene transfer in kleptoplastic sea slugs, Plakobranchus ocellatus.</title>
        <authorList>
            <person name="Maeda T."/>
            <person name="Takahashi S."/>
            <person name="Yoshida T."/>
            <person name="Shimamura S."/>
            <person name="Takaki Y."/>
            <person name="Nagai Y."/>
            <person name="Toyoda A."/>
            <person name="Suzuki Y."/>
            <person name="Arimoto A."/>
            <person name="Ishii H."/>
            <person name="Satoh N."/>
            <person name="Nishiyama T."/>
            <person name="Hasebe M."/>
            <person name="Maruyama T."/>
            <person name="Minagawa J."/>
            <person name="Obokata J."/>
            <person name="Shigenobu S."/>
        </authorList>
    </citation>
    <scope>NUCLEOTIDE SEQUENCE [LARGE SCALE GENOMIC DNA]</scope>
</reference>
<dbReference type="Gene3D" id="3.40.80.10">
    <property type="entry name" value="Peptidoglycan recognition protein-like"/>
    <property type="match status" value="1"/>
</dbReference>
<dbReference type="SUPFAM" id="SSF55846">
    <property type="entry name" value="N-acetylmuramoyl-L-alanine amidase-like"/>
    <property type="match status" value="1"/>
</dbReference>
<dbReference type="Proteomes" id="UP000735302">
    <property type="component" value="Unassembled WGS sequence"/>
</dbReference>
<dbReference type="InterPro" id="IPR006619">
    <property type="entry name" value="PGRP_domain_met/bac"/>
</dbReference>